<feature type="signal peptide" evidence="2">
    <location>
        <begin position="1"/>
        <end position="34"/>
    </location>
</feature>
<feature type="region of interest" description="Disordered" evidence="1">
    <location>
        <begin position="32"/>
        <end position="72"/>
    </location>
</feature>
<keyword evidence="3" id="KW-1185">Reference proteome</keyword>
<sequence length="206" mass="22582">MGATHFYLQRCSMYCWITAFLLELLLLEAPSTNSDDQDPPVVESRSARSSPAHGATGSPATPRTRAGRAGGAQRHVIRVQWIPKYQPLVSTYTCAAGVCTQLWRGECGGNSTPAAPFAYLELRAGPGAPRGSWHGYNATRTRREETDSYVDVSDSKQYSSSVKMWTTDLSQTPILHRGPHALHTSHVSSEPQQRRLDVPACPLNDT</sequence>
<dbReference type="RefSeq" id="XP_032800083.1">
    <property type="nucleotide sequence ID" value="XM_032944192.1"/>
</dbReference>
<name>A0AAJ7SIK8_PETMA</name>
<reference evidence="4" key="1">
    <citation type="submission" date="2025-08" db="UniProtKB">
        <authorList>
            <consortium name="RefSeq"/>
        </authorList>
    </citation>
    <scope>IDENTIFICATION</scope>
    <source>
        <tissue evidence="4">Sperm</tissue>
    </source>
</reference>
<dbReference type="KEGG" id="pmrn:116937073"/>
<organism evidence="3 4">
    <name type="scientific">Petromyzon marinus</name>
    <name type="common">Sea lamprey</name>
    <dbReference type="NCBI Taxonomy" id="7757"/>
    <lineage>
        <taxon>Eukaryota</taxon>
        <taxon>Metazoa</taxon>
        <taxon>Chordata</taxon>
        <taxon>Craniata</taxon>
        <taxon>Vertebrata</taxon>
        <taxon>Cyclostomata</taxon>
        <taxon>Hyperoartia</taxon>
        <taxon>Petromyzontiformes</taxon>
        <taxon>Petromyzontidae</taxon>
        <taxon>Petromyzon</taxon>
    </lineage>
</organism>
<accession>A0AAJ7SIK8</accession>
<protein>
    <submittedName>
        <fullName evidence="4">Uncharacterized protein LOC116937073 isoform X1</fullName>
    </submittedName>
</protein>
<dbReference type="AlphaFoldDB" id="A0AAJ7SIK8"/>
<evidence type="ECO:0000256" key="2">
    <source>
        <dbReference type="SAM" id="SignalP"/>
    </source>
</evidence>
<evidence type="ECO:0000256" key="1">
    <source>
        <dbReference type="SAM" id="MobiDB-lite"/>
    </source>
</evidence>
<dbReference type="Proteomes" id="UP001318040">
    <property type="component" value="Unplaced"/>
</dbReference>
<keyword evidence="2" id="KW-0732">Signal</keyword>
<proteinExistence type="predicted"/>
<gene>
    <name evidence="4" type="primary">LOC116937073</name>
</gene>
<evidence type="ECO:0000313" key="3">
    <source>
        <dbReference type="Proteomes" id="UP001318040"/>
    </source>
</evidence>
<feature type="region of interest" description="Disordered" evidence="1">
    <location>
        <begin position="183"/>
        <end position="206"/>
    </location>
</feature>
<feature type="chain" id="PRO_5042504547" evidence="2">
    <location>
        <begin position="35"/>
        <end position="206"/>
    </location>
</feature>
<evidence type="ECO:0000313" key="4">
    <source>
        <dbReference type="RefSeq" id="XP_032800083.1"/>
    </source>
</evidence>